<dbReference type="GO" id="GO:0008237">
    <property type="term" value="F:metallopeptidase activity"/>
    <property type="evidence" value="ECO:0007669"/>
    <property type="project" value="InterPro"/>
</dbReference>
<proteinExistence type="predicted"/>
<comment type="caution">
    <text evidence="1">The sequence shown here is derived from an EMBL/GenBank/DDBJ whole genome shotgun (WGS) entry which is preliminary data.</text>
</comment>
<accession>A0AAN5CMJ0</accession>
<keyword evidence="2" id="KW-1185">Reference proteome</keyword>
<name>A0AAN5CMJ0_9BILA</name>
<reference evidence="2" key="1">
    <citation type="submission" date="2022-10" db="EMBL/GenBank/DDBJ databases">
        <title>Genome assembly of Pristionchus species.</title>
        <authorList>
            <person name="Yoshida K."/>
            <person name="Sommer R.J."/>
        </authorList>
    </citation>
    <scope>NUCLEOTIDE SEQUENCE [LARGE SCALE GENOMIC DNA]</scope>
    <source>
        <strain evidence="2">RS5460</strain>
    </source>
</reference>
<evidence type="ECO:0000313" key="2">
    <source>
        <dbReference type="Proteomes" id="UP001328107"/>
    </source>
</evidence>
<feature type="non-terminal residue" evidence="1">
    <location>
        <position position="1"/>
    </location>
</feature>
<organism evidence="1 2">
    <name type="scientific">Pristionchus mayeri</name>
    <dbReference type="NCBI Taxonomy" id="1317129"/>
    <lineage>
        <taxon>Eukaryota</taxon>
        <taxon>Metazoa</taxon>
        <taxon>Ecdysozoa</taxon>
        <taxon>Nematoda</taxon>
        <taxon>Chromadorea</taxon>
        <taxon>Rhabditida</taxon>
        <taxon>Rhabditina</taxon>
        <taxon>Diplogasteromorpha</taxon>
        <taxon>Diplogasteroidea</taxon>
        <taxon>Neodiplogasteridae</taxon>
        <taxon>Pristionchus</taxon>
    </lineage>
</organism>
<protein>
    <recommendedName>
        <fullName evidence="3">Peptidase</fullName>
    </recommendedName>
</protein>
<dbReference type="EMBL" id="BTRK01000004">
    <property type="protein sequence ID" value="GMR47177.1"/>
    <property type="molecule type" value="Genomic_DNA"/>
</dbReference>
<feature type="non-terminal residue" evidence="1">
    <location>
        <position position="127"/>
    </location>
</feature>
<dbReference type="Gene3D" id="3.40.390.10">
    <property type="entry name" value="Collagenase (Catalytic Domain)"/>
    <property type="match status" value="1"/>
</dbReference>
<gene>
    <name evidence="1" type="ORF">PMAYCL1PPCAC_17372</name>
</gene>
<dbReference type="Proteomes" id="UP001328107">
    <property type="component" value="Unassembled WGS sequence"/>
</dbReference>
<dbReference type="AlphaFoldDB" id="A0AAN5CMJ0"/>
<evidence type="ECO:0008006" key="3">
    <source>
        <dbReference type="Google" id="ProtNLM"/>
    </source>
</evidence>
<evidence type="ECO:0000313" key="1">
    <source>
        <dbReference type="EMBL" id="GMR47177.1"/>
    </source>
</evidence>
<dbReference type="SUPFAM" id="SSF55486">
    <property type="entry name" value="Metalloproteases ('zincins'), catalytic domain"/>
    <property type="match status" value="1"/>
</dbReference>
<dbReference type="InterPro" id="IPR024079">
    <property type="entry name" value="MetalloPept_cat_dom_sf"/>
</dbReference>
<sequence length="127" mass="14812">RMLAPLSLLSFISSDLTSFHLHNHLNHSVPPCTDFYSHVCASGMHLNETIRFKSEYFYQDLAEKLQTRTRNNSIMNDIISARESDKCTFDSQLFKSNLLKRCGAESSCFLEEFYYFFNLYNVTTEKV</sequence>